<dbReference type="EMBL" id="UZAK01044283">
    <property type="protein sequence ID" value="VDP72244.1"/>
    <property type="molecule type" value="Genomic_DNA"/>
</dbReference>
<sequence length="32" mass="3904">MMQFHVDHLVLILEQQVFQMVELLKNHNINQL</sequence>
<reference evidence="3" key="1">
    <citation type="submission" date="2016-06" db="UniProtKB">
        <authorList>
            <consortium name="WormBaseParasite"/>
        </authorList>
    </citation>
    <scope>IDENTIFICATION</scope>
</reference>
<organism evidence="3">
    <name type="scientific">Schistosoma curassoni</name>
    <dbReference type="NCBI Taxonomy" id="6186"/>
    <lineage>
        <taxon>Eukaryota</taxon>
        <taxon>Metazoa</taxon>
        <taxon>Spiralia</taxon>
        <taxon>Lophotrochozoa</taxon>
        <taxon>Platyhelminthes</taxon>
        <taxon>Trematoda</taxon>
        <taxon>Digenea</taxon>
        <taxon>Strigeidida</taxon>
        <taxon>Schistosomatoidea</taxon>
        <taxon>Schistosomatidae</taxon>
        <taxon>Schistosoma</taxon>
    </lineage>
</organism>
<evidence type="ECO:0000313" key="3">
    <source>
        <dbReference type="WBParaSite" id="SCUD_0002044601-mRNA-1"/>
    </source>
</evidence>
<protein>
    <submittedName>
        <fullName evidence="1 3">Uncharacterized protein</fullName>
    </submittedName>
</protein>
<evidence type="ECO:0000313" key="1">
    <source>
        <dbReference type="EMBL" id="VDP72244.1"/>
    </source>
</evidence>
<keyword evidence="2" id="KW-1185">Reference proteome</keyword>
<gene>
    <name evidence="1" type="ORF">SCUD_LOCUS20443</name>
</gene>
<dbReference type="WBParaSite" id="SCUD_0002044601-mRNA-1">
    <property type="protein sequence ID" value="SCUD_0002044601-mRNA-1"/>
    <property type="gene ID" value="SCUD_0002044601"/>
</dbReference>
<dbReference type="Proteomes" id="UP000279833">
    <property type="component" value="Unassembled WGS sequence"/>
</dbReference>
<evidence type="ECO:0000313" key="2">
    <source>
        <dbReference type="Proteomes" id="UP000279833"/>
    </source>
</evidence>
<proteinExistence type="predicted"/>
<dbReference type="AlphaFoldDB" id="A0A183KZE6"/>
<accession>A0A183KZE6</accession>
<name>A0A183KZE6_9TREM</name>
<reference evidence="1 2" key="2">
    <citation type="submission" date="2018-11" db="EMBL/GenBank/DDBJ databases">
        <authorList>
            <consortium name="Pathogen Informatics"/>
        </authorList>
    </citation>
    <scope>NUCLEOTIDE SEQUENCE [LARGE SCALE GENOMIC DNA]</scope>
    <source>
        <strain evidence="1">Dakar</strain>
        <strain evidence="2">Dakar, Senegal</strain>
    </source>
</reference>